<keyword evidence="2" id="KW-0732">Signal</keyword>
<name>A0A0S4J128_BODSA</name>
<feature type="region of interest" description="Disordered" evidence="1">
    <location>
        <begin position="177"/>
        <end position="210"/>
    </location>
</feature>
<gene>
    <name evidence="3" type="ORF">BSAL_85530</name>
</gene>
<evidence type="ECO:0000313" key="4">
    <source>
        <dbReference type="Proteomes" id="UP000051952"/>
    </source>
</evidence>
<reference evidence="4" key="1">
    <citation type="submission" date="2015-09" db="EMBL/GenBank/DDBJ databases">
        <authorList>
            <consortium name="Pathogen Informatics"/>
        </authorList>
    </citation>
    <scope>NUCLEOTIDE SEQUENCE [LARGE SCALE GENOMIC DNA]</scope>
    <source>
        <strain evidence="4">Lake Konstanz</strain>
    </source>
</reference>
<dbReference type="Proteomes" id="UP000051952">
    <property type="component" value="Unassembled WGS sequence"/>
</dbReference>
<feature type="non-terminal residue" evidence="3">
    <location>
        <position position="254"/>
    </location>
</feature>
<evidence type="ECO:0000313" key="3">
    <source>
        <dbReference type="EMBL" id="CUG77684.1"/>
    </source>
</evidence>
<keyword evidence="4" id="KW-1185">Reference proteome</keyword>
<feature type="signal peptide" evidence="2">
    <location>
        <begin position="1"/>
        <end position="23"/>
    </location>
</feature>
<evidence type="ECO:0000256" key="1">
    <source>
        <dbReference type="SAM" id="MobiDB-lite"/>
    </source>
</evidence>
<organism evidence="3 4">
    <name type="scientific">Bodo saltans</name>
    <name type="common">Flagellated protozoan</name>
    <dbReference type="NCBI Taxonomy" id="75058"/>
    <lineage>
        <taxon>Eukaryota</taxon>
        <taxon>Discoba</taxon>
        <taxon>Euglenozoa</taxon>
        <taxon>Kinetoplastea</taxon>
        <taxon>Metakinetoplastina</taxon>
        <taxon>Eubodonida</taxon>
        <taxon>Bodonidae</taxon>
        <taxon>Bodo</taxon>
    </lineage>
</organism>
<accession>A0A0S4J128</accession>
<evidence type="ECO:0000256" key="2">
    <source>
        <dbReference type="SAM" id="SignalP"/>
    </source>
</evidence>
<feature type="chain" id="PRO_5006621899" evidence="2">
    <location>
        <begin position="24"/>
        <end position="254"/>
    </location>
</feature>
<protein>
    <submittedName>
        <fullName evidence="3">Membrane-associated protein, putative</fullName>
    </submittedName>
</protein>
<sequence>MICTWVTIVVLIVHALMTTFAIAQNPPPLPSCSPASVLLINQSNTALTLVGCPGISYQITISSSFALLNLSLTVVNAAVTSFSFLNPASGAFSKVVMQFIASHLRLGGQTSSQISSGGAQGDGMWLVNMSYASSSSSNSESTIVSNDAAVGSTLLASIQQTFFQGLGMAASAAGPSASYVSLKDPPTPGGPPAPAGPPQQPPSGPGGLPFGGVTLQLIDSSFSLTANDTSSGANMGLFSMKNVVREIGTAPPGV</sequence>
<feature type="compositionally biased region" description="Pro residues" evidence="1">
    <location>
        <begin position="185"/>
        <end position="204"/>
    </location>
</feature>
<dbReference type="VEuPathDB" id="TriTrypDB:BSAL_85530"/>
<dbReference type="EMBL" id="CYKH01001009">
    <property type="protein sequence ID" value="CUG77684.1"/>
    <property type="molecule type" value="Genomic_DNA"/>
</dbReference>
<dbReference type="AlphaFoldDB" id="A0A0S4J128"/>
<proteinExistence type="predicted"/>